<evidence type="ECO:0000256" key="3">
    <source>
        <dbReference type="ARBA" id="ARBA00022553"/>
    </source>
</evidence>
<evidence type="ECO:0000256" key="7">
    <source>
        <dbReference type="ARBA" id="ARBA00023136"/>
    </source>
</evidence>
<keyword evidence="3" id="KW-0597">Phosphoprotein</keyword>
<keyword evidence="5 9" id="KW-0732">Signal</keyword>
<evidence type="ECO:0000256" key="5">
    <source>
        <dbReference type="ARBA" id="ARBA00022729"/>
    </source>
</evidence>
<dbReference type="InterPro" id="IPR053211">
    <property type="entry name" value="DNA_repair-toleration"/>
</dbReference>
<keyword evidence="2" id="KW-1003">Cell membrane</keyword>
<feature type="transmembrane region" description="Helical" evidence="8">
    <location>
        <begin position="1106"/>
        <end position="1126"/>
    </location>
</feature>
<dbReference type="EMBL" id="CYKH01000650">
    <property type="protein sequence ID" value="CUG09932.1"/>
    <property type="molecule type" value="Genomic_DNA"/>
</dbReference>
<evidence type="ECO:0000256" key="8">
    <source>
        <dbReference type="SAM" id="Phobius"/>
    </source>
</evidence>
<dbReference type="GO" id="GO:0005886">
    <property type="term" value="C:plasma membrane"/>
    <property type="evidence" value="ECO:0007669"/>
    <property type="project" value="UniProtKB-SubCell"/>
</dbReference>
<dbReference type="VEuPathDB" id="TriTrypDB:BSAL_74370"/>
<keyword evidence="6" id="KW-0677">Repeat</keyword>
<dbReference type="FunFam" id="3.80.10.10:FF:000041">
    <property type="entry name" value="LRR receptor-like serine/threonine-protein kinase ERECTA"/>
    <property type="match status" value="1"/>
</dbReference>
<evidence type="ECO:0000313" key="10">
    <source>
        <dbReference type="EMBL" id="CUG09932.1"/>
    </source>
</evidence>
<feature type="signal peptide" evidence="9">
    <location>
        <begin position="1"/>
        <end position="22"/>
    </location>
</feature>
<comment type="subcellular location">
    <subcellularLocation>
        <location evidence="1">Cell membrane</location>
    </subcellularLocation>
</comment>
<dbReference type="AlphaFoldDB" id="A0A0S4IXR8"/>
<gene>
    <name evidence="10" type="ORF">BSAL_74370</name>
</gene>
<dbReference type="Proteomes" id="UP000051952">
    <property type="component" value="Unassembled WGS sequence"/>
</dbReference>
<feature type="transmembrane region" description="Helical" evidence="8">
    <location>
        <begin position="1133"/>
        <end position="1153"/>
    </location>
</feature>
<feature type="transmembrane region" description="Helical" evidence="8">
    <location>
        <begin position="1159"/>
        <end position="1180"/>
    </location>
</feature>
<keyword evidence="8" id="KW-0812">Transmembrane</keyword>
<evidence type="ECO:0000256" key="9">
    <source>
        <dbReference type="SAM" id="SignalP"/>
    </source>
</evidence>
<accession>A0A0S4IXR8</accession>
<keyword evidence="8" id="KW-1133">Transmembrane helix</keyword>
<dbReference type="FunFam" id="3.80.10.10:FF:000095">
    <property type="entry name" value="LRR receptor-like serine/threonine-protein kinase GSO1"/>
    <property type="match status" value="1"/>
</dbReference>
<dbReference type="Gene3D" id="3.80.10.10">
    <property type="entry name" value="Ribonuclease Inhibitor"/>
    <property type="match status" value="4"/>
</dbReference>
<evidence type="ECO:0000256" key="2">
    <source>
        <dbReference type="ARBA" id="ARBA00022475"/>
    </source>
</evidence>
<name>A0A0S4IXR8_BODSA</name>
<keyword evidence="7 8" id="KW-0472">Membrane</keyword>
<dbReference type="OrthoDB" id="5984255at2759"/>
<protein>
    <submittedName>
        <fullName evidence="10">GP46-like surface antigen, putative</fullName>
    </submittedName>
</protein>
<dbReference type="PANTHER" id="PTHR48060">
    <property type="entry name" value="DNA DAMAGE-REPAIR/TOLERATION PROTEIN DRT100"/>
    <property type="match status" value="1"/>
</dbReference>
<sequence>MVCIVLQWLLVLLMEVPHFGTAACVCSERASIVQSLYAATNGASWIRPWDMSSADVPCGLEGVTCDAAVNDITKIEVAYRGLTGTLPDELGGLAMLEILTVASNALSGSLPDSLGQCKYLRRFDIYNNSLSGTLPAVFSAWTMLSFVSIGTNLLTGSLPKEYSAWGGSIIEFYCDKGSLSGSLPTEYQAFVKLSIFRIASNSFSGTLPASYSGWSSLVEFSVGSNEFTGTLPPEYSALSSLTTFDFPNNNIEGTLPPEYSACSSMTVFGCSNNLLEGTLPPEYSRWSLPVLVDFGGNQFVGTLPPAYSNWKLLQSISLADNKLDGGLPLSYSSWASLYLFWAFDNNITGTLPVEYELWTKLQRFRVNDNQLQGTLPAEYSAWMSVTEFDCSNNLLTGTLPPSYSAWSSVSLVNVSANTLTGSLPAQYSAWANLAHIYVAYNHFTGSLPREYGNWSQLNDFDCSVNSLVGTLPTEYSKWTKLWNFLISRNMFIGTLPGEYSAWRLLDTFECFNNSLSGTLPPAYGMWPQLRKFNVRDNFIAGTLPPLYQNWSALKFFDGSNNQLTGSIPREFQSWTTISTLRLSLNRFTGVLPPEFSSWVSLTDFRAHQNNLTGSLPPQYGAWTSVVNILCNANSISGTIPSSYGGMQSLKLFDASSNLLTGTIPQNVVLCPQLQIFSVGYNGLDGVIPPRSSPTIRVFSVQYNKLIAGSVPPQLFSAGIAVAVCGTLVCPASSSGIQVCLPQDYYFSRTQTFGDILLILTLYRWRCDAQDSTLSQSTTLYVDSASTSTESSTRMVSGSVGVATLSSILRGGGNGGNVASLQRSASVLRLASWCDASRTLNADNNEQLFTDVSDNPLGLSLPVQSVPLATAAGAAVGNALLVLVIGIAQHGLHVVQHHTAVMVLPLPLRSFIEQFPSSMLPGSLSGSYGSFMQPSLEACLVLLVSSQKSTAAWACGAVMIFVWLVFPAYCVYVILYAGRLRRTFVLKGVRCEHAILHLSSRNHTALRSRSKQYFYSLSHIQTYLMNATSKWAVRPATTGTAAQRREKQRIAPKQLLERMEGAFEGYVDRREWFFMVPWGLSILGGVVLGALTAMASDDASAACRASLWAAGVALLLGVAEVVLCVLLCPFTVRLELVATVTGLSLGVVGNALVLGGEDDVAGGVVSAAAVLELAITVLLLLNGFDRSCTSERSPENMTSELADGNGVITIAAHHPQQQRRISDNALLLGVARTSLVTTQQHLRLSEIVRVICDAHAVETVDTNSC</sequence>
<keyword evidence="4" id="KW-0433">Leucine-rich repeat</keyword>
<evidence type="ECO:0000313" key="11">
    <source>
        <dbReference type="Proteomes" id="UP000051952"/>
    </source>
</evidence>
<reference evidence="11" key="1">
    <citation type="submission" date="2015-09" db="EMBL/GenBank/DDBJ databases">
        <authorList>
            <consortium name="Pathogen Informatics"/>
        </authorList>
    </citation>
    <scope>NUCLEOTIDE SEQUENCE [LARGE SCALE GENOMIC DNA]</scope>
    <source>
        <strain evidence="11">Lake Konstanz</strain>
    </source>
</reference>
<feature type="transmembrane region" description="Helical" evidence="8">
    <location>
        <begin position="950"/>
        <end position="976"/>
    </location>
</feature>
<proteinExistence type="predicted"/>
<evidence type="ECO:0000256" key="1">
    <source>
        <dbReference type="ARBA" id="ARBA00004236"/>
    </source>
</evidence>
<feature type="chain" id="PRO_5006621672" evidence="9">
    <location>
        <begin position="23"/>
        <end position="1264"/>
    </location>
</feature>
<dbReference type="FunFam" id="3.80.10.10:FF:000383">
    <property type="entry name" value="Leucine-rich repeat receptor protein kinase EMS1"/>
    <property type="match status" value="1"/>
</dbReference>
<keyword evidence="11" id="KW-1185">Reference proteome</keyword>
<dbReference type="SUPFAM" id="SSF52058">
    <property type="entry name" value="L domain-like"/>
    <property type="match status" value="2"/>
</dbReference>
<feature type="transmembrane region" description="Helical" evidence="8">
    <location>
        <begin position="1071"/>
        <end position="1094"/>
    </location>
</feature>
<evidence type="ECO:0000256" key="6">
    <source>
        <dbReference type="ARBA" id="ARBA00022737"/>
    </source>
</evidence>
<dbReference type="PANTHER" id="PTHR48060:SF22">
    <property type="entry name" value="INACTIVE LRR RECEPTOR-LIKE SERINE_THREONINE-PROTEIN KINASE BIR2"/>
    <property type="match status" value="1"/>
</dbReference>
<organism evidence="10 11">
    <name type="scientific">Bodo saltans</name>
    <name type="common">Flagellated protozoan</name>
    <dbReference type="NCBI Taxonomy" id="75058"/>
    <lineage>
        <taxon>Eukaryota</taxon>
        <taxon>Discoba</taxon>
        <taxon>Euglenozoa</taxon>
        <taxon>Kinetoplastea</taxon>
        <taxon>Metakinetoplastina</taxon>
        <taxon>Eubodonida</taxon>
        <taxon>Bodonidae</taxon>
        <taxon>Bodo</taxon>
    </lineage>
</organism>
<evidence type="ECO:0000256" key="4">
    <source>
        <dbReference type="ARBA" id="ARBA00022614"/>
    </source>
</evidence>
<dbReference type="InterPro" id="IPR032675">
    <property type="entry name" value="LRR_dom_sf"/>
</dbReference>